<evidence type="ECO:0000256" key="2">
    <source>
        <dbReference type="ARBA" id="ARBA00024198"/>
    </source>
</evidence>
<keyword evidence="1" id="KW-0341">Growth regulation</keyword>
<protein>
    <submittedName>
        <fullName evidence="3">Uncharacterized protein</fullName>
    </submittedName>
</protein>
<dbReference type="Proteomes" id="UP000257109">
    <property type="component" value="Unassembled WGS sequence"/>
</dbReference>
<comment type="similarity">
    <text evidence="2">Belongs to the LAZY family.</text>
</comment>
<sequence length="133" mass="15260">MNLTDESPELVEATEHKIVKGKENCSDGLDNKKSIIGKKVFVFLLKKIFVCISGFQHIPSIKYPLLVESRIEKILRAMLYKKLCAQGSSSRIDIVMEKYPKQIDNDQQELSTDAHDGRKWDTWDRTNSQCSIN</sequence>
<dbReference type="OrthoDB" id="1729737at2759"/>
<comment type="caution">
    <text evidence="3">The sequence shown here is derived from an EMBL/GenBank/DDBJ whole genome shotgun (WGS) entry which is preliminary data.</text>
</comment>
<keyword evidence="4" id="KW-1185">Reference proteome</keyword>
<dbReference type="PANTHER" id="PTHR34045:SF3">
    <property type="entry name" value="PROTEIN LAZY 4"/>
    <property type="match status" value="1"/>
</dbReference>
<feature type="non-terminal residue" evidence="3">
    <location>
        <position position="1"/>
    </location>
</feature>
<dbReference type="GO" id="GO:0009630">
    <property type="term" value="P:gravitropism"/>
    <property type="evidence" value="ECO:0007669"/>
    <property type="project" value="InterPro"/>
</dbReference>
<name>A0A371GMS3_MUCPR</name>
<dbReference type="EMBL" id="QJKJ01005013">
    <property type="protein sequence ID" value="RDX91869.1"/>
    <property type="molecule type" value="Genomic_DNA"/>
</dbReference>
<reference evidence="3" key="1">
    <citation type="submission" date="2018-05" db="EMBL/GenBank/DDBJ databases">
        <title>Draft genome of Mucuna pruriens seed.</title>
        <authorList>
            <person name="Nnadi N.E."/>
            <person name="Vos R."/>
            <person name="Hasami M.H."/>
            <person name="Devisetty U.K."/>
            <person name="Aguiy J.C."/>
        </authorList>
    </citation>
    <scope>NUCLEOTIDE SEQUENCE [LARGE SCALE GENOMIC DNA]</scope>
    <source>
        <strain evidence="3">JCA_2017</strain>
    </source>
</reference>
<organism evidence="3 4">
    <name type="scientific">Mucuna pruriens</name>
    <name type="common">Velvet bean</name>
    <name type="synonym">Dolichos pruriens</name>
    <dbReference type="NCBI Taxonomy" id="157652"/>
    <lineage>
        <taxon>Eukaryota</taxon>
        <taxon>Viridiplantae</taxon>
        <taxon>Streptophyta</taxon>
        <taxon>Embryophyta</taxon>
        <taxon>Tracheophyta</taxon>
        <taxon>Spermatophyta</taxon>
        <taxon>Magnoliopsida</taxon>
        <taxon>eudicotyledons</taxon>
        <taxon>Gunneridae</taxon>
        <taxon>Pentapetalae</taxon>
        <taxon>rosids</taxon>
        <taxon>fabids</taxon>
        <taxon>Fabales</taxon>
        <taxon>Fabaceae</taxon>
        <taxon>Papilionoideae</taxon>
        <taxon>50 kb inversion clade</taxon>
        <taxon>NPAAA clade</taxon>
        <taxon>indigoferoid/millettioid clade</taxon>
        <taxon>Phaseoleae</taxon>
        <taxon>Mucuna</taxon>
    </lineage>
</organism>
<dbReference type="GO" id="GO:0040008">
    <property type="term" value="P:regulation of growth"/>
    <property type="evidence" value="ECO:0007669"/>
    <property type="project" value="InterPro"/>
</dbReference>
<evidence type="ECO:0000313" key="3">
    <source>
        <dbReference type="EMBL" id="RDX91869.1"/>
    </source>
</evidence>
<proteinExistence type="inferred from homology"/>
<gene>
    <name evidence="3" type="ORF">CR513_26083</name>
</gene>
<evidence type="ECO:0000313" key="4">
    <source>
        <dbReference type="Proteomes" id="UP000257109"/>
    </source>
</evidence>
<dbReference type="STRING" id="157652.A0A371GMS3"/>
<evidence type="ECO:0000256" key="1">
    <source>
        <dbReference type="ARBA" id="ARBA00022604"/>
    </source>
</evidence>
<dbReference type="InterPro" id="IPR044683">
    <property type="entry name" value="LAZY"/>
</dbReference>
<dbReference type="AlphaFoldDB" id="A0A371GMS3"/>
<accession>A0A371GMS3</accession>
<dbReference type="PANTHER" id="PTHR34045">
    <property type="entry name" value="OS03G0406300 PROTEIN"/>
    <property type="match status" value="1"/>
</dbReference>